<dbReference type="EC" id="3.1.26.4" evidence="3"/>
<dbReference type="InterPro" id="IPR002156">
    <property type="entry name" value="RNaseH_domain"/>
</dbReference>
<dbReference type="InterPro" id="IPR050092">
    <property type="entry name" value="RNase_H"/>
</dbReference>
<dbReference type="Pfam" id="PF00075">
    <property type="entry name" value="RNase_H"/>
    <property type="match status" value="1"/>
</dbReference>
<comment type="catalytic activity">
    <reaction evidence="1">
        <text>Endonucleolytic cleavage to 5'-phosphomonoester.</text>
        <dbReference type="EC" id="3.1.26.4"/>
    </reaction>
</comment>
<feature type="domain" description="RNase H type-1" evidence="8">
    <location>
        <begin position="205"/>
        <end position="357"/>
    </location>
</feature>
<dbReference type="GO" id="GO:0043137">
    <property type="term" value="P:DNA replication, removal of RNA primer"/>
    <property type="evidence" value="ECO:0007669"/>
    <property type="project" value="TreeGrafter"/>
</dbReference>
<evidence type="ECO:0000256" key="5">
    <source>
        <dbReference type="ARBA" id="ARBA00022723"/>
    </source>
</evidence>
<comment type="caution">
    <text evidence="9">The sequence shown here is derived from an EMBL/GenBank/DDBJ whole genome shotgun (WGS) entry which is preliminary data.</text>
</comment>
<dbReference type="EMBL" id="JANBUW010000036">
    <property type="protein sequence ID" value="KAJ2850302.1"/>
    <property type="molecule type" value="Genomic_DNA"/>
</dbReference>
<evidence type="ECO:0000313" key="10">
    <source>
        <dbReference type="Proteomes" id="UP001139887"/>
    </source>
</evidence>
<reference evidence="9" key="1">
    <citation type="submission" date="2022-07" db="EMBL/GenBank/DDBJ databases">
        <title>Phylogenomic reconstructions and comparative analyses of Kickxellomycotina fungi.</title>
        <authorList>
            <person name="Reynolds N.K."/>
            <person name="Stajich J.E."/>
            <person name="Barry K."/>
            <person name="Grigoriev I.V."/>
            <person name="Crous P."/>
            <person name="Smith M.E."/>
        </authorList>
    </citation>
    <scope>NUCLEOTIDE SEQUENCE</scope>
    <source>
        <strain evidence="9">NRRL 1566</strain>
    </source>
</reference>
<dbReference type="SUPFAM" id="SSF53098">
    <property type="entry name" value="Ribonuclease H-like"/>
    <property type="match status" value="1"/>
</dbReference>
<evidence type="ECO:0000259" key="8">
    <source>
        <dbReference type="PROSITE" id="PS50879"/>
    </source>
</evidence>
<proteinExistence type="inferred from homology"/>
<dbReference type="PROSITE" id="PS50879">
    <property type="entry name" value="RNASE_H_1"/>
    <property type="match status" value="1"/>
</dbReference>
<evidence type="ECO:0000256" key="7">
    <source>
        <dbReference type="ARBA" id="ARBA00022801"/>
    </source>
</evidence>
<dbReference type="AlphaFoldDB" id="A0A9W8M0B3"/>
<keyword evidence="5" id="KW-0479">Metal-binding</keyword>
<dbReference type="InterPro" id="IPR012337">
    <property type="entry name" value="RNaseH-like_sf"/>
</dbReference>
<organism evidence="9 10">
    <name type="scientific">Coemansia brasiliensis</name>
    <dbReference type="NCBI Taxonomy" id="2650707"/>
    <lineage>
        <taxon>Eukaryota</taxon>
        <taxon>Fungi</taxon>
        <taxon>Fungi incertae sedis</taxon>
        <taxon>Zoopagomycota</taxon>
        <taxon>Kickxellomycotina</taxon>
        <taxon>Kickxellomycetes</taxon>
        <taxon>Kickxellales</taxon>
        <taxon>Kickxellaceae</taxon>
        <taxon>Coemansia</taxon>
    </lineage>
</organism>
<dbReference type="GO" id="GO:0003676">
    <property type="term" value="F:nucleic acid binding"/>
    <property type="evidence" value="ECO:0007669"/>
    <property type="project" value="InterPro"/>
</dbReference>
<evidence type="ECO:0000256" key="4">
    <source>
        <dbReference type="ARBA" id="ARBA00022722"/>
    </source>
</evidence>
<sequence>MEKKESNGDEIGWQFVYIRNVDFSRVHKAIGRVWDELQIDATKVAYSGSVGEYTEEFIVQCSYVEQFVTKFQTANALNPSTTLNSSSHLVAQDSEYSPIAPHLRYLPQARVSAQVLNALDQYARESLLRRWSRIYFTAEQPAVRKLVHESLLAYGLSPQPTASTRSCNSPLHYSSTEAVNVARQWAPNHAILSPDHLAELIPKPSSTRLVIYADGAYLHDRKRAGIGVYFENSSIEPLACPLPGHQSAARAEVYAVHMALERLKMSGAKICENEIWICTDSQYVVDGVNMHRETWQQANWLTAKGKPIANRTVFEMLFSSIKWFSNYGFAVFVHHLPAHAGIAGNEAADVLAKAGALLQVKRDQDVQF</sequence>
<gene>
    <name evidence="9" type="primary">RNASEH1</name>
    <name evidence="9" type="ORF">IWW36_001988</name>
</gene>
<protein>
    <recommendedName>
        <fullName evidence="3">ribonuclease H</fullName>
        <ecNumber evidence="3">3.1.26.4</ecNumber>
    </recommendedName>
</protein>
<evidence type="ECO:0000256" key="2">
    <source>
        <dbReference type="ARBA" id="ARBA00005300"/>
    </source>
</evidence>
<name>A0A9W8M0B3_9FUNG</name>
<evidence type="ECO:0000313" key="9">
    <source>
        <dbReference type="EMBL" id="KAJ2850302.1"/>
    </source>
</evidence>
<keyword evidence="10" id="KW-1185">Reference proteome</keyword>
<dbReference type="GO" id="GO:0004523">
    <property type="term" value="F:RNA-DNA hybrid ribonuclease activity"/>
    <property type="evidence" value="ECO:0007669"/>
    <property type="project" value="UniProtKB-EC"/>
</dbReference>
<evidence type="ECO:0000256" key="3">
    <source>
        <dbReference type="ARBA" id="ARBA00012180"/>
    </source>
</evidence>
<accession>A0A9W8M0B3</accession>
<evidence type="ECO:0000256" key="1">
    <source>
        <dbReference type="ARBA" id="ARBA00000077"/>
    </source>
</evidence>
<dbReference type="OrthoDB" id="245563at2759"/>
<dbReference type="PANTHER" id="PTHR10642:SF26">
    <property type="entry name" value="RIBONUCLEASE H1"/>
    <property type="match status" value="1"/>
</dbReference>
<dbReference type="Gene3D" id="3.30.420.10">
    <property type="entry name" value="Ribonuclease H-like superfamily/Ribonuclease H"/>
    <property type="match status" value="1"/>
</dbReference>
<dbReference type="PANTHER" id="PTHR10642">
    <property type="entry name" value="RIBONUCLEASE H1"/>
    <property type="match status" value="1"/>
</dbReference>
<dbReference type="InterPro" id="IPR036397">
    <property type="entry name" value="RNaseH_sf"/>
</dbReference>
<keyword evidence="6" id="KW-0255">Endonuclease</keyword>
<dbReference type="CDD" id="cd09280">
    <property type="entry name" value="RNase_HI_eukaryote_like"/>
    <property type="match status" value="1"/>
</dbReference>
<keyword evidence="4" id="KW-0540">Nuclease</keyword>
<dbReference type="GO" id="GO:0046872">
    <property type="term" value="F:metal ion binding"/>
    <property type="evidence" value="ECO:0007669"/>
    <property type="project" value="UniProtKB-KW"/>
</dbReference>
<dbReference type="Proteomes" id="UP001139887">
    <property type="component" value="Unassembled WGS sequence"/>
</dbReference>
<comment type="similarity">
    <text evidence="2">Belongs to the RNase H family.</text>
</comment>
<evidence type="ECO:0000256" key="6">
    <source>
        <dbReference type="ARBA" id="ARBA00022759"/>
    </source>
</evidence>
<keyword evidence="7 9" id="KW-0378">Hydrolase</keyword>